<dbReference type="CDD" id="cd03215">
    <property type="entry name" value="ABC_Carb_Monos_II"/>
    <property type="match status" value="1"/>
</dbReference>
<proteinExistence type="predicted"/>
<keyword evidence="6" id="KW-0067">ATP-binding</keyword>
<evidence type="ECO:0000256" key="2">
    <source>
        <dbReference type="ARBA" id="ARBA00022448"/>
    </source>
</evidence>
<dbReference type="InterPro" id="IPR027417">
    <property type="entry name" value="P-loop_NTPase"/>
</dbReference>
<keyword evidence="5" id="KW-0547">Nucleotide-binding</keyword>
<dbReference type="FunFam" id="3.40.50.300:FF:000127">
    <property type="entry name" value="Ribose import ATP-binding protein RbsA"/>
    <property type="match status" value="1"/>
</dbReference>
<evidence type="ECO:0000256" key="7">
    <source>
        <dbReference type="ARBA" id="ARBA00022967"/>
    </source>
</evidence>
<dbReference type="PANTHER" id="PTHR43790:SF4">
    <property type="entry name" value="GUANOSINE IMPORT ATP-BINDING PROTEIN NUPO"/>
    <property type="match status" value="1"/>
</dbReference>
<evidence type="ECO:0000256" key="1">
    <source>
        <dbReference type="ARBA" id="ARBA00004202"/>
    </source>
</evidence>
<keyword evidence="4" id="KW-0677">Repeat</keyword>
<dbReference type="SUPFAM" id="SSF52540">
    <property type="entry name" value="P-loop containing nucleoside triphosphate hydrolases"/>
    <property type="match status" value="2"/>
</dbReference>
<keyword evidence="11" id="KW-1185">Reference proteome</keyword>
<evidence type="ECO:0000256" key="6">
    <source>
        <dbReference type="ARBA" id="ARBA00022840"/>
    </source>
</evidence>
<keyword evidence="2" id="KW-0813">Transport</keyword>
<dbReference type="GO" id="GO:0016887">
    <property type="term" value="F:ATP hydrolysis activity"/>
    <property type="evidence" value="ECO:0007669"/>
    <property type="project" value="InterPro"/>
</dbReference>
<dbReference type="SMART" id="SM00382">
    <property type="entry name" value="AAA"/>
    <property type="match status" value="1"/>
</dbReference>
<dbReference type="Gene3D" id="3.40.50.300">
    <property type="entry name" value="P-loop containing nucleotide triphosphate hydrolases"/>
    <property type="match status" value="2"/>
</dbReference>
<dbReference type="EC" id="3.6.3.17" evidence="10"/>
<evidence type="ECO:0000256" key="3">
    <source>
        <dbReference type="ARBA" id="ARBA00022475"/>
    </source>
</evidence>
<name>A0A160T6N8_9CHLR</name>
<feature type="domain" description="ABC transporter" evidence="9">
    <location>
        <begin position="10"/>
        <end position="246"/>
    </location>
</feature>
<sequence>MSDNQAPIVLEAKGITKKFPGVLANDRVDLTLRRGEILAMLGENGAGKSTLMNILYGLYHPDAGEIWIKGEKAELHNPGDAIARGVGMVHQHFQLVPVMTVAENVILGQEVTRAGGYIDKRAANQRVRELSEQYGLEIDPTAEVDDLPVGLQQRVEIIKALYRHADILILDEPTAVLTPQEANELFRIMRDLTDRGVSIIFITHKLKEVLAVADRIVVLRGGRSVGAALPAESTEASLAELMVGRKVILQVDKDEAKPGAPVLQIDNLEVLDDRKQKVVKGLSLEVRAGEILGVAGVQGNGQREFVEALTGLRSIVAGHIRIAGEESTHYTPRRITELDVAHIPEDREKHGLVMSYSIADNMVLNRYYRAPYSRNAVLDREVIAENGRNLVKQYDVRTPSIYTHAGNLSGGNKQKVIVAREFSRPVKLLIANQPTRGIDVGSIEFIHNQIVAQRDAGVAVLVVSAELDEVLSLADRVAVMFDGRIVKTLPIEEATRERVGLLMAGSEA</sequence>
<dbReference type="PROSITE" id="PS00211">
    <property type="entry name" value="ABC_TRANSPORTER_1"/>
    <property type="match status" value="1"/>
</dbReference>
<evidence type="ECO:0000313" key="11">
    <source>
        <dbReference type="Proteomes" id="UP000215027"/>
    </source>
</evidence>
<dbReference type="KEGG" id="pbf:CFX0092_A3341"/>
<comment type="subcellular location">
    <subcellularLocation>
        <location evidence="1">Cell membrane</location>
        <topology evidence="1">Peripheral membrane protein</topology>
    </subcellularLocation>
</comment>
<dbReference type="OrthoDB" id="9771863at2"/>
<gene>
    <name evidence="10" type="ORF">CFX0092_A3341</name>
</gene>
<organism evidence="10 11">
    <name type="scientific">Candidatus Promineifilum breve</name>
    <dbReference type="NCBI Taxonomy" id="1806508"/>
    <lineage>
        <taxon>Bacteria</taxon>
        <taxon>Bacillati</taxon>
        <taxon>Chloroflexota</taxon>
        <taxon>Ardenticatenia</taxon>
        <taxon>Candidatus Promineifilales</taxon>
        <taxon>Candidatus Promineifilaceae</taxon>
        <taxon>Candidatus Promineifilum</taxon>
    </lineage>
</organism>
<dbReference type="InterPro" id="IPR050107">
    <property type="entry name" value="ABC_carbohydrate_import_ATPase"/>
</dbReference>
<dbReference type="Proteomes" id="UP000215027">
    <property type="component" value="Chromosome I"/>
</dbReference>
<evidence type="ECO:0000256" key="8">
    <source>
        <dbReference type="ARBA" id="ARBA00023136"/>
    </source>
</evidence>
<keyword evidence="10" id="KW-0378">Hydrolase</keyword>
<reference evidence="10" key="1">
    <citation type="submission" date="2016-01" db="EMBL/GenBank/DDBJ databases">
        <authorList>
            <person name="Mcilroy J.S."/>
            <person name="Karst M S."/>
            <person name="Albertsen M."/>
        </authorList>
    </citation>
    <scope>NUCLEOTIDE SEQUENCE</scope>
    <source>
        <strain evidence="10">Cfx-K</strain>
    </source>
</reference>
<evidence type="ECO:0000256" key="5">
    <source>
        <dbReference type="ARBA" id="ARBA00022741"/>
    </source>
</evidence>
<evidence type="ECO:0000313" key="10">
    <source>
        <dbReference type="EMBL" id="CUS05219.2"/>
    </source>
</evidence>
<keyword evidence="3" id="KW-1003">Cell membrane</keyword>
<feature type="domain" description="ABC transporter" evidence="9">
    <location>
        <begin position="263"/>
        <end position="507"/>
    </location>
</feature>
<dbReference type="PANTHER" id="PTHR43790">
    <property type="entry name" value="CARBOHYDRATE TRANSPORT ATP-BINDING PROTEIN MG119-RELATED"/>
    <property type="match status" value="1"/>
</dbReference>
<protein>
    <submittedName>
        <fullName evidence="10">Monosaccharide ABC transporter</fullName>
        <ecNumber evidence="10">3.6.3.17</ecNumber>
    </submittedName>
</protein>
<dbReference type="InterPro" id="IPR003439">
    <property type="entry name" value="ABC_transporter-like_ATP-bd"/>
</dbReference>
<dbReference type="EMBL" id="LN890655">
    <property type="protein sequence ID" value="CUS05219.2"/>
    <property type="molecule type" value="Genomic_DNA"/>
</dbReference>
<dbReference type="GO" id="GO:0005524">
    <property type="term" value="F:ATP binding"/>
    <property type="evidence" value="ECO:0007669"/>
    <property type="project" value="UniProtKB-KW"/>
</dbReference>
<dbReference type="InterPro" id="IPR003593">
    <property type="entry name" value="AAA+_ATPase"/>
</dbReference>
<dbReference type="AlphaFoldDB" id="A0A160T6N8"/>
<accession>A0A160T6N8</accession>
<keyword evidence="7" id="KW-1278">Translocase</keyword>
<keyword evidence="8" id="KW-0472">Membrane</keyword>
<evidence type="ECO:0000259" key="9">
    <source>
        <dbReference type="PROSITE" id="PS50893"/>
    </source>
</evidence>
<dbReference type="InterPro" id="IPR017871">
    <property type="entry name" value="ABC_transporter-like_CS"/>
</dbReference>
<dbReference type="CDD" id="cd03216">
    <property type="entry name" value="ABC_Carb_Monos_I"/>
    <property type="match status" value="1"/>
</dbReference>
<dbReference type="PROSITE" id="PS50893">
    <property type="entry name" value="ABC_TRANSPORTER_2"/>
    <property type="match status" value="2"/>
</dbReference>
<dbReference type="GO" id="GO:0005886">
    <property type="term" value="C:plasma membrane"/>
    <property type="evidence" value="ECO:0007669"/>
    <property type="project" value="UniProtKB-SubCell"/>
</dbReference>
<dbReference type="Pfam" id="PF00005">
    <property type="entry name" value="ABC_tran"/>
    <property type="match status" value="2"/>
</dbReference>
<evidence type="ECO:0000256" key="4">
    <source>
        <dbReference type="ARBA" id="ARBA00022737"/>
    </source>
</evidence>
<dbReference type="RefSeq" id="WP_095044459.1">
    <property type="nucleotide sequence ID" value="NZ_LN890655.1"/>
</dbReference>